<reference evidence="4 5" key="1">
    <citation type="journal article" date="2019" name="Nat. Microbiol.">
        <title>Mediterranean grassland soil C-N compound turnover is dependent on rainfall and depth, and is mediated by genomically divergent microorganisms.</title>
        <authorList>
            <person name="Diamond S."/>
            <person name="Andeer P.F."/>
            <person name="Li Z."/>
            <person name="Crits-Christoph A."/>
            <person name="Burstein D."/>
            <person name="Anantharaman K."/>
            <person name="Lane K.R."/>
            <person name="Thomas B.C."/>
            <person name="Pan C."/>
            <person name="Northen T.R."/>
            <person name="Banfield J.F."/>
        </authorList>
    </citation>
    <scope>NUCLEOTIDE SEQUENCE [LARGE SCALE GENOMIC DNA]</scope>
    <source>
        <strain evidence="4">WS_2</strain>
    </source>
</reference>
<name>A0A538SU38_UNCEI</name>
<dbReference type="EMBL" id="VBOS01000241">
    <property type="protein sequence ID" value="TMQ54896.1"/>
    <property type="molecule type" value="Genomic_DNA"/>
</dbReference>
<dbReference type="InterPro" id="IPR031549">
    <property type="entry name" value="ASH"/>
</dbReference>
<dbReference type="NCBIfam" id="TIGR04183">
    <property type="entry name" value="Por_Secre_tail"/>
    <property type="match status" value="1"/>
</dbReference>
<keyword evidence="2" id="KW-0963">Cytoplasm</keyword>
<proteinExistence type="predicted"/>
<evidence type="ECO:0000259" key="3">
    <source>
        <dbReference type="Pfam" id="PF15780"/>
    </source>
</evidence>
<sequence>DESKEGFSITVPYLMASPSPLEVGTTGVGAVRGGALTMVNGGTAALAVTSVTSSDAQFWAGRTKLVVAAGATDTVGVYYRPVAAGYDSATLTVVGDDPGSPHTVHVTGRGVPVVGVEGVGLTAFAVWPNRPNPFVGRTEIRYALPQAARVSLEVYDLKGERVGVLVAGEQGPGEYSVSFGPEAGRAWRGLPAGMYFYRFRAGGYVATRRMVLMY</sequence>
<dbReference type="Gene3D" id="2.60.40.4070">
    <property type="match status" value="1"/>
</dbReference>
<evidence type="ECO:0000256" key="1">
    <source>
        <dbReference type="ARBA" id="ARBA00004496"/>
    </source>
</evidence>
<feature type="domain" description="Abnormal spindle-like microcephaly-associated protein ASH" evidence="3">
    <location>
        <begin position="20"/>
        <end position="102"/>
    </location>
</feature>
<dbReference type="AlphaFoldDB" id="A0A538SU38"/>
<dbReference type="InterPro" id="IPR013783">
    <property type="entry name" value="Ig-like_fold"/>
</dbReference>
<gene>
    <name evidence="4" type="ORF">E6K72_07125</name>
</gene>
<dbReference type="Pfam" id="PF15780">
    <property type="entry name" value="ASH"/>
    <property type="match status" value="1"/>
</dbReference>
<evidence type="ECO:0000313" key="4">
    <source>
        <dbReference type="EMBL" id="TMQ54896.1"/>
    </source>
</evidence>
<organism evidence="4 5">
    <name type="scientific">Eiseniibacteriota bacterium</name>
    <dbReference type="NCBI Taxonomy" id="2212470"/>
    <lineage>
        <taxon>Bacteria</taxon>
        <taxon>Candidatus Eiseniibacteriota</taxon>
    </lineage>
</organism>
<comment type="subcellular location">
    <subcellularLocation>
        <location evidence="1">Cytoplasm</location>
    </subcellularLocation>
</comment>
<evidence type="ECO:0000256" key="2">
    <source>
        <dbReference type="ARBA" id="ARBA00022490"/>
    </source>
</evidence>
<dbReference type="GO" id="GO:0005737">
    <property type="term" value="C:cytoplasm"/>
    <property type="evidence" value="ECO:0007669"/>
    <property type="project" value="UniProtKB-SubCell"/>
</dbReference>
<protein>
    <submittedName>
        <fullName evidence="4">T9SS type A sorting domain-containing protein</fullName>
    </submittedName>
</protein>
<dbReference type="Gene3D" id="2.60.40.10">
    <property type="entry name" value="Immunoglobulins"/>
    <property type="match status" value="1"/>
</dbReference>
<dbReference type="Proteomes" id="UP000317716">
    <property type="component" value="Unassembled WGS sequence"/>
</dbReference>
<accession>A0A538SU38</accession>
<evidence type="ECO:0000313" key="5">
    <source>
        <dbReference type="Proteomes" id="UP000317716"/>
    </source>
</evidence>
<comment type="caution">
    <text evidence="4">The sequence shown here is derived from an EMBL/GenBank/DDBJ whole genome shotgun (WGS) entry which is preliminary data.</text>
</comment>
<feature type="non-terminal residue" evidence="4">
    <location>
        <position position="1"/>
    </location>
</feature>
<dbReference type="InterPro" id="IPR026444">
    <property type="entry name" value="Secre_tail"/>
</dbReference>